<dbReference type="EMBL" id="AP017313">
    <property type="protein sequence ID" value="BAU52907.1"/>
    <property type="molecule type" value="Genomic_DNA"/>
</dbReference>
<sequence length="55" mass="6452">MVITTNKDTKPEELDEALKKMQKSKKKKLSSFYGKLKGVFGDGLEYQKKLRDEWN</sequence>
<proteinExistence type="predicted"/>
<organism evidence="1 2">
    <name type="scientific">Mucilaginibacter gotjawali</name>
    <dbReference type="NCBI Taxonomy" id="1550579"/>
    <lineage>
        <taxon>Bacteria</taxon>
        <taxon>Pseudomonadati</taxon>
        <taxon>Bacteroidota</taxon>
        <taxon>Sphingobacteriia</taxon>
        <taxon>Sphingobacteriales</taxon>
        <taxon>Sphingobacteriaceae</taxon>
        <taxon>Mucilaginibacter</taxon>
    </lineage>
</organism>
<evidence type="ECO:0000313" key="1">
    <source>
        <dbReference type="EMBL" id="BAU52907.1"/>
    </source>
</evidence>
<name>A0A110B1R4_9SPHI</name>
<reference evidence="1 2" key="1">
    <citation type="submission" date="2015-12" db="EMBL/GenBank/DDBJ databases">
        <title>Genome sequence of Mucilaginibacter gotjawali.</title>
        <authorList>
            <person name="Lee J.S."/>
            <person name="Lee K.C."/>
            <person name="Kim K.K."/>
            <person name="Lee B.W."/>
        </authorList>
    </citation>
    <scope>NUCLEOTIDE SEQUENCE [LARGE SCALE GENOMIC DNA]</scope>
    <source>
        <strain evidence="1 2">SA3-7</strain>
    </source>
</reference>
<protein>
    <submittedName>
        <fullName evidence="1">Uncharacterized protein</fullName>
    </submittedName>
</protein>
<dbReference type="Proteomes" id="UP000218263">
    <property type="component" value="Chromosome"/>
</dbReference>
<dbReference type="AlphaFoldDB" id="A0A110B1R4"/>
<accession>A0A110B1R4</accession>
<keyword evidence="2" id="KW-1185">Reference proteome</keyword>
<dbReference type="RefSeq" id="WP_157750443.1">
    <property type="nucleotide sequence ID" value="NZ_AP017313.1"/>
</dbReference>
<gene>
    <name evidence="1" type="ORF">MgSA37_01071</name>
</gene>
<dbReference type="KEGG" id="mgot:MgSA37_01071"/>
<evidence type="ECO:0000313" key="2">
    <source>
        <dbReference type="Proteomes" id="UP000218263"/>
    </source>
</evidence>